<dbReference type="Proteomes" id="UP000754883">
    <property type="component" value="Unassembled WGS sequence"/>
</dbReference>
<dbReference type="InterPro" id="IPR036291">
    <property type="entry name" value="NAD(P)-bd_dom_sf"/>
</dbReference>
<dbReference type="OrthoDB" id="1888931at2759"/>
<gene>
    <name evidence="1" type="ORF">CBYS24578_00013429</name>
</gene>
<comment type="caution">
    <text evidence="1">The sequence shown here is derived from an EMBL/GenBank/DDBJ whole genome shotgun (WGS) entry which is preliminary data.</text>
</comment>
<protein>
    <submittedName>
        <fullName evidence="1">Uncharacterized protein</fullName>
    </submittedName>
</protein>
<dbReference type="Pfam" id="PF13561">
    <property type="entry name" value="adh_short_C2"/>
    <property type="match status" value="1"/>
</dbReference>
<reference evidence="1" key="1">
    <citation type="submission" date="2021-10" db="EMBL/GenBank/DDBJ databases">
        <authorList>
            <person name="Piombo E."/>
        </authorList>
    </citation>
    <scope>NUCLEOTIDE SEQUENCE</scope>
</reference>
<name>A0A9N9UND6_9HYPO</name>
<dbReference type="Gene3D" id="3.40.50.720">
    <property type="entry name" value="NAD(P)-binding Rossmann-like Domain"/>
    <property type="match status" value="1"/>
</dbReference>
<evidence type="ECO:0000313" key="2">
    <source>
        <dbReference type="Proteomes" id="UP000754883"/>
    </source>
</evidence>
<feature type="non-terminal residue" evidence="1">
    <location>
        <position position="72"/>
    </location>
</feature>
<proteinExistence type="predicted"/>
<dbReference type="AlphaFoldDB" id="A0A9N9UND6"/>
<evidence type="ECO:0000313" key="1">
    <source>
        <dbReference type="EMBL" id="CAG9994424.1"/>
    </source>
</evidence>
<accession>A0A9N9UND6</accession>
<sequence>MNATKAGDWKTAIHKTVQLWGKFDILVNWNIGISYMNKRTHEVTEDESEKVIAVNVKSVFLDSNAFIIQAEK</sequence>
<organism evidence="1 2">
    <name type="scientific">Clonostachys byssicola</name>
    <dbReference type="NCBI Taxonomy" id="160290"/>
    <lineage>
        <taxon>Eukaryota</taxon>
        <taxon>Fungi</taxon>
        <taxon>Dikarya</taxon>
        <taxon>Ascomycota</taxon>
        <taxon>Pezizomycotina</taxon>
        <taxon>Sordariomycetes</taxon>
        <taxon>Hypocreomycetidae</taxon>
        <taxon>Hypocreales</taxon>
        <taxon>Bionectriaceae</taxon>
        <taxon>Clonostachys</taxon>
    </lineage>
</organism>
<dbReference type="InterPro" id="IPR002347">
    <property type="entry name" value="SDR_fam"/>
</dbReference>
<dbReference type="EMBL" id="CABFNO020001527">
    <property type="protein sequence ID" value="CAG9994424.1"/>
    <property type="molecule type" value="Genomic_DNA"/>
</dbReference>
<dbReference type="SUPFAM" id="SSF51735">
    <property type="entry name" value="NAD(P)-binding Rossmann-fold domains"/>
    <property type="match status" value="1"/>
</dbReference>
<keyword evidence="2" id="KW-1185">Reference proteome</keyword>